<protein>
    <submittedName>
        <fullName evidence="2">Uncharacterized protein</fullName>
    </submittedName>
</protein>
<feature type="compositionally biased region" description="Basic and acidic residues" evidence="1">
    <location>
        <begin position="630"/>
        <end position="642"/>
    </location>
</feature>
<evidence type="ECO:0000313" key="3">
    <source>
        <dbReference type="Proteomes" id="UP000244855"/>
    </source>
</evidence>
<feature type="compositionally biased region" description="Polar residues" evidence="1">
    <location>
        <begin position="1"/>
        <end position="13"/>
    </location>
</feature>
<feature type="compositionally biased region" description="Polar residues" evidence="1">
    <location>
        <begin position="27"/>
        <end position="40"/>
    </location>
</feature>
<feature type="region of interest" description="Disordered" evidence="1">
    <location>
        <begin position="144"/>
        <end position="163"/>
    </location>
</feature>
<organism evidence="2 3">
    <name type="scientific">Periconia macrospinosa</name>
    <dbReference type="NCBI Taxonomy" id="97972"/>
    <lineage>
        <taxon>Eukaryota</taxon>
        <taxon>Fungi</taxon>
        <taxon>Dikarya</taxon>
        <taxon>Ascomycota</taxon>
        <taxon>Pezizomycotina</taxon>
        <taxon>Dothideomycetes</taxon>
        <taxon>Pleosporomycetidae</taxon>
        <taxon>Pleosporales</taxon>
        <taxon>Massarineae</taxon>
        <taxon>Periconiaceae</taxon>
        <taxon>Periconia</taxon>
    </lineage>
</organism>
<feature type="compositionally biased region" description="Polar residues" evidence="1">
    <location>
        <begin position="495"/>
        <end position="523"/>
    </location>
</feature>
<feature type="compositionally biased region" description="Polar residues" evidence="1">
    <location>
        <begin position="346"/>
        <end position="363"/>
    </location>
</feature>
<feature type="region of interest" description="Disordered" evidence="1">
    <location>
        <begin position="421"/>
        <end position="440"/>
    </location>
</feature>
<dbReference type="EMBL" id="KZ805445">
    <property type="protein sequence ID" value="PVH97125.1"/>
    <property type="molecule type" value="Genomic_DNA"/>
</dbReference>
<feature type="compositionally biased region" description="Basic and acidic residues" evidence="1">
    <location>
        <begin position="144"/>
        <end position="154"/>
    </location>
</feature>
<feature type="compositionally biased region" description="Basic and acidic residues" evidence="1">
    <location>
        <begin position="15"/>
        <end position="26"/>
    </location>
</feature>
<feature type="region of interest" description="Disordered" evidence="1">
    <location>
        <begin position="346"/>
        <end position="382"/>
    </location>
</feature>
<evidence type="ECO:0000256" key="1">
    <source>
        <dbReference type="SAM" id="MobiDB-lite"/>
    </source>
</evidence>
<reference evidence="2 3" key="1">
    <citation type="journal article" date="2018" name="Sci. Rep.">
        <title>Comparative genomics provides insights into the lifestyle and reveals functional heterogeneity of dark septate endophytic fungi.</title>
        <authorList>
            <person name="Knapp D.G."/>
            <person name="Nemeth J.B."/>
            <person name="Barry K."/>
            <person name="Hainaut M."/>
            <person name="Henrissat B."/>
            <person name="Johnson J."/>
            <person name="Kuo A."/>
            <person name="Lim J.H.P."/>
            <person name="Lipzen A."/>
            <person name="Nolan M."/>
            <person name="Ohm R.A."/>
            <person name="Tamas L."/>
            <person name="Grigoriev I.V."/>
            <person name="Spatafora J.W."/>
            <person name="Nagy L.G."/>
            <person name="Kovacs G.M."/>
        </authorList>
    </citation>
    <scope>NUCLEOTIDE SEQUENCE [LARGE SCALE GENOMIC DNA]</scope>
    <source>
        <strain evidence="2 3">DSE2036</strain>
    </source>
</reference>
<feature type="region of interest" description="Disordered" evidence="1">
    <location>
        <begin position="563"/>
        <end position="642"/>
    </location>
</feature>
<keyword evidence="3" id="KW-1185">Reference proteome</keyword>
<feature type="region of interest" description="Disordered" evidence="1">
    <location>
        <begin position="1"/>
        <end position="124"/>
    </location>
</feature>
<feature type="region of interest" description="Disordered" evidence="1">
    <location>
        <begin position="492"/>
        <end position="524"/>
    </location>
</feature>
<evidence type="ECO:0000313" key="2">
    <source>
        <dbReference type="EMBL" id="PVH97125.1"/>
    </source>
</evidence>
<feature type="compositionally biased region" description="Polar residues" evidence="1">
    <location>
        <begin position="70"/>
        <end position="86"/>
    </location>
</feature>
<gene>
    <name evidence="2" type="ORF">DM02DRAFT_685906</name>
</gene>
<accession>A0A2V1DGP5</accession>
<feature type="compositionally biased region" description="Polar residues" evidence="1">
    <location>
        <begin position="421"/>
        <end position="435"/>
    </location>
</feature>
<dbReference type="AlphaFoldDB" id="A0A2V1DGP5"/>
<feature type="compositionally biased region" description="Polar residues" evidence="1">
    <location>
        <begin position="604"/>
        <end position="614"/>
    </location>
</feature>
<proteinExistence type="predicted"/>
<name>A0A2V1DGP5_9PLEO</name>
<sequence>MKMESTNGSSGSSGDRVEDGRERSQENTDLPTVGSASPQQPAARVDDNGAPPQPRNGRQSPGFRPHISGIDQSTSPSLSPRRTNCPSRLRFYQGRHCTSAPAMTRKLRQSSRASNTGEEIHRQETNTTFRMRIPRWLRRLDDRESRGTIRRPDAPDQAQDGSGLRDATCCLSRRLGRFIVQYSTDRRFWRRKAKPFVEQIKNVCPCCKGRFEEQHAESSEPKALNTDAEPPESKLGILDVAPEIGQSDTTWAREVEEDFQHSLSGLSAPPLPSPSIPSTLVPISSSIEADSANSGDLEEENAIVPVYVQSHQVPFFRALSRSENLLIMISPEDLRKALRERFQPDQAVQPTSLPLPQQPEAQGTRNSPPNRPRSPTPTSHSNLDVMSYLDQRVTGLGALLSNVDRRVRVLTQTLSNLGNPSQELSVGASNMSQLSGPRCNHEVSGVISPRTHEASLVPEPLRTRWSGVPALSPSHDSHGKEPVNGKFEKAKDVLSHSSSVRNQGPRTFTGGRNESKTGSSNPPVSGCKICQLGNANCGWNFYQFADSEESEEDEGRRSFIRARSKAKSVGRRNTESEIPIVSAFQNSTHREDDSQGHLHKSQSQDDANNGNAPSFSAGPPSIFESGSLNKYDDERRREMLLK</sequence>
<dbReference type="Proteomes" id="UP000244855">
    <property type="component" value="Unassembled WGS sequence"/>
</dbReference>